<feature type="non-terminal residue" evidence="2">
    <location>
        <position position="1"/>
    </location>
</feature>
<name>A0AAV6PE34_SOLSE</name>
<reference evidence="2 3" key="1">
    <citation type="journal article" date="2021" name="Sci. Rep.">
        <title>Chromosome anchoring in Senegalese sole (Solea senegalensis) reveals sex-associated markers and genome rearrangements in flatfish.</title>
        <authorList>
            <person name="Guerrero-Cozar I."/>
            <person name="Gomez-Garrido J."/>
            <person name="Berbel C."/>
            <person name="Martinez-Blanch J.F."/>
            <person name="Alioto T."/>
            <person name="Claros M.G."/>
            <person name="Gagnaire P.A."/>
            <person name="Manchado M."/>
        </authorList>
    </citation>
    <scope>NUCLEOTIDE SEQUENCE [LARGE SCALE GENOMIC DNA]</scope>
    <source>
        <strain evidence="2">Sse05_10M</strain>
    </source>
</reference>
<feature type="chain" id="PRO_5043439848" evidence="1">
    <location>
        <begin position="23"/>
        <end position="68"/>
    </location>
</feature>
<evidence type="ECO:0000313" key="3">
    <source>
        <dbReference type="Proteomes" id="UP000693946"/>
    </source>
</evidence>
<gene>
    <name evidence="2" type="ORF">JOB18_006798</name>
</gene>
<dbReference type="AlphaFoldDB" id="A0AAV6PE34"/>
<keyword evidence="3" id="KW-1185">Reference proteome</keyword>
<dbReference type="EMBL" id="JAGKHQ010001251">
    <property type="protein sequence ID" value="KAG7459150.1"/>
    <property type="molecule type" value="Genomic_DNA"/>
</dbReference>
<feature type="signal peptide" evidence="1">
    <location>
        <begin position="1"/>
        <end position="22"/>
    </location>
</feature>
<keyword evidence="1" id="KW-0732">Signal</keyword>
<proteinExistence type="predicted"/>
<comment type="caution">
    <text evidence="2">The sequence shown here is derived from an EMBL/GenBank/DDBJ whole genome shotgun (WGS) entry which is preliminary data.</text>
</comment>
<sequence>QQSLNPLVLSLAQLGLCLQCIGSHMRNEFLMKWLTISGLIEHNYGFTHCDLIHSWAQTVADAVERDRD</sequence>
<evidence type="ECO:0000313" key="2">
    <source>
        <dbReference type="EMBL" id="KAG7459150.1"/>
    </source>
</evidence>
<evidence type="ECO:0000256" key="1">
    <source>
        <dbReference type="SAM" id="SignalP"/>
    </source>
</evidence>
<accession>A0AAV6PE34</accession>
<protein>
    <submittedName>
        <fullName evidence="2">Uncharacterized protein</fullName>
    </submittedName>
</protein>
<organism evidence="2 3">
    <name type="scientific">Solea senegalensis</name>
    <name type="common">Senegalese sole</name>
    <dbReference type="NCBI Taxonomy" id="28829"/>
    <lineage>
        <taxon>Eukaryota</taxon>
        <taxon>Metazoa</taxon>
        <taxon>Chordata</taxon>
        <taxon>Craniata</taxon>
        <taxon>Vertebrata</taxon>
        <taxon>Euteleostomi</taxon>
        <taxon>Actinopterygii</taxon>
        <taxon>Neopterygii</taxon>
        <taxon>Teleostei</taxon>
        <taxon>Neoteleostei</taxon>
        <taxon>Acanthomorphata</taxon>
        <taxon>Carangaria</taxon>
        <taxon>Pleuronectiformes</taxon>
        <taxon>Pleuronectoidei</taxon>
        <taxon>Soleidae</taxon>
        <taxon>Solea</taxon>
    </lineage>
</organism>
<dbReference type="Proteomes" id="UP000693946">
    <property type="component" value="Unassembled WGS sequence"/>
</dbReference>